<protein>
    <recommendedName>
        <fullName evidence="3">Sulfurtransferase</fullName>
    </recommendedName>
</protein>
<evidence type="ECO:0000256" key="3">
    <source>
        <dbReference type="RuleBase" id="RU000507"/>
    </source>
</evidence>
<dbReference type="PROSITE" id="PS00380">
    <property type="entry name" value="RHODANESE_1"/>
    <property type="match status" value="1"/>
</dbReference>
<reference evidence="5 6" key="1">
    <citation type="submission" date="2023-03" db="EMBL/GenBank/DDBJ databases">
        <authorList>
            <person name="Pearce D."/>
        </authorList>
    </citation>
    <scope>NUCLEOTIDE SEQUENCE [LARGE SCALE GENOMIC DNA]</scope>
    <source>
        <strain evidence="5">Msz</strain>
    </source>
</reference>
<keyword evidence="2" id="KW-0677">Repeat</keyword>
<dbReference type="PROSITE" id="PS00683">
    <property type="entry name" value="RHODANESE_2"/>
    <property type="match status" value="1"/>
</dbReference>
<evidence type="ECO:0000256" key="1">
    <source>
        <dbReference type="ARBA" id="ARBA00022679"/>
    </source>
</evidence>
<dbReference type="PROSITE" id="PS50206">
    <property type="entry name" value="RHODANESE_3"/>
    <property type="match status" value="2"/>
</dbReference>
<name>A0ABN8X9F1_9GAMM</name>
<dbReference type="CDD" id="cd01448">
    <property type="entry name" value="TST_Repeat_1"/>
    <property type="match status" value="1"/>
</dbReference>
<evidence type="ECO:0000313" key="6">
    <source>
        <dbReference type="Proteomes" id="UP001162030"/>
    </source>
</evidence>
<dbReference type="NCBIfam" id="NF008557">
    <property type="entry name" value="PRK11493.1"/>
    <property type="match status" value="1"/>
</dbReference>
<evidence type="ECO:0000256" key="2">
    <source>
        <dbReference type="ARBA" id="ARBA00022737"/>
    </source>
</evidence>
<feature type="domain" description="Rhodanese" evidence="4">
    <location>
        <begin position="171"/>
        <end position="282"/>
    </location>
</feature>
<evidence type="ECO:0000259" key="4">
    <source>
        <dbReference type="PROSITE" id="PS50206"/>
    </source>
</evidence>
<dbReference type="Gene3D" id="3.40.250.10">
    <property type="entry name" value="Rhodanese-like domain"/>
    <property type="match status" value="2"/>
</dbReference>
<feature type="domain" description="Rhodanese" evidence="4">
    <location>
        <begin position="20"/>
        <end position="137"/>
    </location>
</feature>
<dbReference type="InterPro" id="IPR045078">
    <property type="entry name" value="TST/MPST-like"/>
</dbReference>
<dbReference type="InterPro" id="IPR001763">
    <property type="entry name" value="Rhodanese-like_dom"/>
</dbReference>
<keyword evidence="6" id="KW-1185">Reference proteome</keyword>
<proteinExistence type="predicted"/>
<dbReference type="GO" id="GO:0016784">
    <property type="term" value="F:3-mercaptopyruvate sulfurtransferase activity"/>
    <property type="evidence" value="ECO:0007669"/>
    <property type="project" value="UniProtKB-EC"/>
</dbReference>
<organism evidence="5 6">
    <name type="scientific">Methylocaldum szegediense</name>
    <dbReference type="NCBI Taxonomy" id="73780"/>
    <lineage>
        <taxon>Bacteria</taxon>
        <taxon>Pseudomonadati</taxon>
        <taxon>Pseudomonadota</taxon>
        <taxon>Gammaproteobacteria</taxon>
        <taxon>Methylococcales</taxon>
        <taxon>Methylococcaceae</taxon>
        <taxon>Methylocaldum</taxon>
    </lineage>
</organism>
<accession>A0ABN8X9F1</accession>
<gene>
    <name evidence="5" type="primary">sseA</name>
    <name evidence="5" type="ORF">MSZNOR_4591</name>
</gene>
<dbReference type="SMART" id="SM00450">
    <property type="entry name" value="RHOD"/>
    <property type="match status" value="2"/>
</dbReference>
<dbReference type="InterPro" id="IPR001307">
    <property type="entry name" value="Thiosulphate_STrfase_CS"/>
</dbReference>
<dbReference type="PANTHER" id="PTHR11364:SF27">
    <property type="entry name" value="SULFURTRANSFERASE"/>
    <property type="match status" value="1"/>
</dbReference>
<dbReference type="CDD" id="cd01449">
    <property type="entry name" value="TST_Repeat_2"/>
    <property type="match status" value="1"/>
</dbReference>
<dbReference type="PANTHER" id="PTHR11364">
    <property type="entry name" value="THIOSULFATE SULFERTANSFERASE"/>
    <property type="match status" value="1"/>
</dbReference>
<dbReference type="Proteomes" id="UP001162030">
    <property type="component" value="Chromosome"/>
</dbReference>
<keyword evidence="1 3" id="KW-0808">Transferase</keyword>
<dbReference type="SUPFAM" id="SSF52821">
    <property type="entry name" value="Rhodanese/Cell cycle control phosphatase"/>
    <property type="match status" value="2"/>
</dbReference>
<dbReference type="EMBL" id="OX458333">
    <property type="protein sequence ID" value="CAI8957700.1"/>
    <property type="molecule type" value="Genomic_DNA"/>
</dbReference>
<dbReference type="Pfam" id="PF00581">
    <property type="entry name" value="Rhodanese"/>
    <property type="match status" value="2"/>
</dbReference>
<dbReference type="InterPro" id="IPR036873">
    <property type="entry name" value="Rhodanese-like_dom_sf"/>
</dbReference>
<evidence type="ECO:0000313" key="5">
    <source>
        <dbReference type="EMBL" id="CAI8957700.1"/>
    </source>
</evidence>
<sequence>MEQDLHSPLIDAEWLAKRLHSADIVILDATFFLPNQARNAQQEYGSAHIPGARFFDIDAIADRDNPLPHMLPSPEFFAACVGQLGIDNQTHVVVYDNNSFMASARVWWTFRVFGHDRVSVLDGGLQYWKSKGLPLDASAVTAEPRFFKASFRPNLVRNLEEMKVLVGDVVTQIIDARSPGRFAGTEPEPRPGIRSGHIPGSKNLFFKKLIDETTQRLKPASEIRNEFENTGIDLEKPVVTTCGTGVTASVLALGLYCLGCESAAVYDGSWTEWGGLNDTPISV</sequence>
<dbReference type="RefSeq" id="WP_026609909.1">
    <property type="nucleotide sequence ID" value="NZ_OX458333.1"/>
</dbReference>